<feature type="non-terminal residue" evidence="3">
    <location>
        <position position="1"/>
    </location>
</feature>
<protein>
    <submittedName>
        <fullName evidence="3">Uncharacterized protein</fullName>
    </submittedName>
</protein>
<organism evidence="3 4">
    <name type="scientific">Candolleomyces eurysporus</name>
    <dbReference type="NCBI Taxonomy" id="2828524"/>
    <lineage>
        <taxon>Eukaryota</taxon>
        <taxon>Fungi</taxon>
        <taxon>Dikarya</taxon>
        <taxon>Basidiomycota</taxon>
        <taxon>Agaricomycotina</taxon>
        <taxon>Agaricomycetes</taxon>
        <taxon>Agaricomycetidae</taxon>
        <taxon>Agaricales</taxon>
        <taxon>Agaricineae</taxon>
        <taxon>Psathyrellaceae</taxon>
        <taxon>Candolleomyces</taxon>
    </lineage>
</organism>
<sequence>MVKGLTPLQHAQRLANIQKIAENRQKQQNSDSDSQCDRPVSNHDTENALIRSLQSEVSRLKSRVQEKQLKINNKNKEINRRSARVQSLKGKLKKARNALKMRNLRRMGTSNKKRDGSGSDKVGKYLGTVSLKEKGGAVSFPIRGVVRQLSALGIPESNTNQVIHTVGHGLGVKIEGDVSARTVGRIVAAGGLAAQVQIVDELQFAENGHTLSSDGTTIRHRNFESRHVTFSAPTYEDDPLKPSRTIKTRVLGLSTAVNHTSETQLCGLKEIIEKAYGVYNNSPLGQSKPALVVSFAANIRGLGSDHAEDQKKLGRGIKDWMIVSSKYLKGLEVFTSKPLQELVPIIIDAAKRKMHEVGGSEVWDHLVEAEQEKYDKQAMEEVIERFGAEAWADLSDEDREKAEVFVWAGCCMHKELNSVKGGARRMAEYWSTVDNTAPVKLMNQHKEMAVNAGSSEAVLSSFGDSGGVKLTSLAGAIFRHKDDKKGQQDTFKMYFENLYGYSIAFPDTSSTRFQSHCAAAAELIVHQQSFEEFLLFVRDKKDNKTFNHMELNVYKGLKDGPTLTELCVLSLYLECLGKPYMKRVRPGGDKRINALGLSELHKDVKAYCQSMATNPDPLLMFEDGDYAKAAFGGEPWDRPDVIYAVARLSPQLPHLRRCLSAFFGGSLEVWERLTTEFKEDGQISKLSEGDKENIFINATNDDNEGLLGSTRLMSRFAPRMNVSKINAKLMYSRNNTEKFIQYRMSDSLSQKYLMRLQREQEGMKLDKRRREEEIAYQKAEVEAKKQRAARAQEKIDAHIAALAALTPELNLENLRKGLKLDGKKINVVEIRLQLDWHRQLDFEKKMLEKKFYHDMDKAALLGQLITAVELHQKRCRLGEFGTNPLATQAENISDPLLDTPVATWDEQDDMDID</sequence>
<dbReference type="Proteomes" id="UP001140091">
    <property type="component" value="Unassembled WGS sequence"/>
</dbReference>
<dbReference type="EMBL" id="JANBPK010000969">
    <property type="protein sequence ID" value="KAJ2927666.1"/>
    <property type="molecule type" value="Genomic_DNA"/>
</dbReference>
<name>A0A9W8MEI3_9AGAR</name>
<evidence type="ECO:0000313" key="4">
    <source>
        <dbReference type="Proteomes" id="UP001140091"/>
    </source>
</evidence>
<accession>A0A9W8MEI3</accession>
<dbReference type="AlphaFoldDB" id="A0A9W8MEI3"/>
<comment type="caution">
    <text evidence="3">The sequence shown here is derived from an EMBL/GenBank/DDBJ whole genome shotgun (WGS) entry which is preliminary data.</text>
</comment>
<evidence type="ECO:0000313" key="3">
    <source>
        <dbReference type="EMBL" id="KAJ2927666.1"/>
    </source>
</evidence>
<proteinExistence type="predicted"/>
<dbReference type="OrthoDB" id="3246627at2759"/>
<feature type="coiled-coil region" evidence="1">
    <location>
        <begin position="753"/>
        <end position="801"/>
    </location>
</feature>
<reference evidence="3" key="1">
    <citation type="submission" date="2022-06" db="EMBL/GenBank/DDBJ databases">
        <title>Genome Sequence of Candolleomyces eurysporus.</title>
        <authorList>
            <person name="Buettner E."/>
        </authorList>
    </citation>
    <scope>NUCLEOTIDE SEQUENCE</scope>
    <source>
        <strain evidence="3">VTCC 930004</strain>
    </source>
</reference>
<feature type="region of interest" description="Disordered" evidence="2">
    <location>
        <begin position="23"/>
        <end position="42"/>
    </location>
</feature>
<evidence type="ECO:0000256" key="2">
    <source>
        <dbReference type="SAM" id="MobiDB-lite"/>
    </source>
</evidence>
<keyword evidence="4" id="KW-1185">Reference proteome</keyword>
<feature type="coiled-coil region" evidence="1">
    <location>
        <begin position="50"/>
        <end position="77"/>
    </location>
</feature>
<gene>
    <name evidence="3" type="ORF">H1R20_g9430</name>
</gene>
<evidence type="ECO:0000256" key="1">
    <source>
        <dbReference type="SAM" id="Coils"/>
    </source>
</evidence>
<keyword evidence="1" id="KW-0175">Coiled coil</keyword>